<feature type="region of interest" description="Disordered" evidence="1">
    <location>
        <begin position="302"/>
        <end position="357"/>
    </location>
</feature>
<dbReference type="Proteomes" id="UP001138500">
    <property type="component" value="Unassembled WGS sequence"/>
</dbReference>
<dbReference type="OrthoDB" id="5430111at2759"/>
<name>A0A9W7W2Z8_9PEZI</name>
<evidence type="ECO:0000313" key="3">
    <source>
        <dbReference type="Proteomes" id="UP001138500"/>
    </source>
</evidence>
<keyword evidence="3" id="KW-1185">Reference proteome</keyword>
<feature type="compositionally biased region" description="Basic and acidic residues" evidence="1">
    <location>
        <begin position="79"/>
        <end position="98"/>
    </location>
</feature>
<accession>A0A9W7W2Z8</accession>
<feature type="compositionally biased region" description="Polar residues" evidence="1">
    <location>
        <begin position="41"/>
        <end position="53"/>
    </location>
</feature>
<proteinExistence type="predicted"/>
<protein>
    <submittedName>
        <fullName evidence="2">Uncharacterized protein</fullName>
    </submittedName>
</protein>
<comment type="caution">
    <text evidence="2">The sequence shown here is derived from an EMBL/GenBank/DDBJ whole genome shotgun (WGS) entry which is preliminary data.</text>
</comment>
<feature type="compositionally biased region" description="Polar residues" evidence="1">
    <location>
        <begin position="143"/>
        <end position="157"/>
    </location>
</feature>
<sequence length="522" mass="57182">MVKGGLSRPKPWVEYVEIGSDKAKQAASRLRGALRGLDPNNVLSAPSVQSTESGGDEQVDENGHPLTSANSTGRVLRHVKVDKEKYDMKFHMMDEVTRPKRTARRRSGSGLVSRSIEREAADTDEESDLSSPQGSNGEDDSDGASTSDNDVPVSTQRAPDPNATRFSKRSEAQKPVNYSRKHHPQDFGLPGYEHKSKKLSASLPPQTKRRKLSTHDEGMFSDQAKHSRRPRKKLRSLTSDEPCPAPPSRAHASKPAPKIRGKHAKGIVALAGTSDTAASVAQMIHAPQASSARLNRHIEVANSNESTDLSDTADRSSPFTSSGLPPVTTQAQAPDDGFDFGQTPPQPSTSTSAAPLGDDQEHCVELIIIKPYLYGYEPQHLTHRTHAVGRTNQFSATDMLSSCAASSVVDIYQGFTNALDSRSEHAAATCIEDIKIMESNERSTPYQRRQMLLCANYLHPWKYWPIRHRVATLRKHSKSRNRSLSQSSSQTHDIVGFQAIYSSIGEQLKACGRPLPLTLTAQ</sequence>
<dbReference type="EMBL" id="RIBY02001845">
    <property type="protein sequence ID" value="KAH9827919.1"/>
    <property type="molecule type" value="Genomic_DNA"/>
</dbReference>
<feature type="compositionally biased region" description="Polar residues" evidence="1">
    <location>
        <begin position="302"/>
        <end position="332"/>
    </location>
</feature>
<evidence type="ECO:0000256" key="1">
    <source>
        <dbReference type="SAM" id="MobiDB-lite"/>
    </source>
</evidence>
<reference evidence="2 3" key="1">
    <citation type="journal article" date="2018" name="IMA Fungus">
        <title>IMA Genome-F 10: Nine draft genome sequences of Claviceps purpurea s.lat., including C. arundinis, C. humidiphila, and C. cf. spartinae, pseudomolecules for the pitch canker pathogen Fusarium circinatum, draft genome of Davidsoniella eucalypti, Grosmannia galeiformis, Quambalaria eucalypti, and Teratosphaeria destructans.</title>
        <authorList>
            <person name="Wingfield B.D."/>
            <person name="Liu M."/>
            <person name="Nguyen H.D."/>
            <person name="Lane F.A."/>
            <person name="Morgan S.W."/>
            <person name="De Vos L."/>
            <person name="Wilken P.M."/>
            <person name="Duong T.A."/>
            <person name="Aylward J."/>
            <person name="Coetzee M.P."/>
            <person name="Dadej K."/>
            <person name="De Beer Z.W."/>
            <person name="Findlay W."/>
            <person name="Havenga M."/>
            <person name="Kolarik M."/>
            <person name="Menzies J.G."/>
            <person name="Naidoo K."/>
            <person name="Pochopski O."/>
            <person name="Shoukouhi P."/>
            <person name="Santana Q.C."/>
            <person name="Seifert K.A."/>
            <person name="Soal N."/>
            <person name="Steenkamp E.T."/>
            <person name="Tatham C.T."/>
            <person name="van der Nest M.A."/>
            <person name="Wingfield M.J."/>
        </authorList>
    </citation>
    <scope>NUCLEOTIDE SEQUENCE [LARGE SCALE GENOMIC DNA]</scope>
    <source>
        <strain evidence="2">CMW44962</strain>
    </source>
</reference>
<reference evidence="2 3" key="2">
    <citation type="journal article" date="2021" name="Curr. Genet.">
        <title>Genetic response to nitrogen starvation in the aggressive Eucalyptus foliar pathogen Teratosphaeria destructans.</title>
        <authorList>
            <person name="Havenga M."/>
            <person name="Wingfield B.D."/>
            <person name="Wingfield M.J."/>
            <person name="Dreyer L.L."/>
            <person name="Roets F."/>
            <person name="Aylward J."/>
        </authorList>
    </citation>
    <scope>NUCLEOTIDE SEQUENCE [LARGE SCALE GENOMIC DNA]</scope>
    <source>
        <strain evidence="2">CMW44962</strain>
    </source>
</reference>
<evidence type="ECO:0000313" key="2">
    <source>
        <dbReference type="EMBL" id="KAH9827919.1"/>
    </source>
</evidence>
<organism evidence="2 3">
    <name type="scientific">Teratosphaeria destructans</name>
    <dbReference type="NCBI Taxonomy" id="418781"/>
    <lineage>
        <taxon>Eukaryota</taxon>
        <taxon>Fungi</taxon>
        <taxon>Dikarya</taxon>
        <taxon>Ascomycota</taxon>
        <taxon>Pezizomycotina</taxon>
        <taxon>Dothideomycetes</taxon>
        <taxon>Dothideomycetidae</taxon>
        <taxon>Mycosphaerellales</taxon>
        <taxon>Teratosphaeriaceae</taxon>
        <taxon>Teratosphaeria</taxon>
    </lineage>
</organism>
<feature type="compositionally biased region" description="Basic residues" evidence="1">
    <location>
        <begin position="226"/>
        <end position="235"/>
    </location>
</feature>
<dbReference type="AlphaFoldDB" id="A0A9W7W2Z8"/>
<feature type="region of interest" description="Disordered" evidence="1">
    <location>
        <begin position="34"/>
        <end position="264"/>
    </location>
</feature>
<gene>
    <name evidence="2" type="ORF">Tdes44962_MAKER02673</name>
</gene>